<proteinExistence type="predicted"/>
<dbReference type="OrthoDB" id="202825at2759"/>
<dbReference type="EMBL" id="MBFR01000041">
    <property type="protein sequence ID" value="PVU96074.1"/>
    <property type="molecule type" value="Genomic_DNA"/>
</dbReference>
<keyword evidence="2" id="KW-1185">Reference proteome</keyword>
<dbReference type="InterPro" id="IPR004344">
    <property type="entry name" value="TTL/TTLL_fam"/>
</dbReference>
<gene>
    <name evidence="1" type="ORF">BB561_001416</name>
</gene>
<dbReference type="Pfam" id="PF03133">
    <property type="entry name" value="TTL"/>
    <property type="match status" value="1"/>
</dbReference>
<protein>
    <recommendedName>
        <fullName evidence="3">Tubulin-tyrosine ligase</fullName>
    </recommendedName>
</protein>
<dbReference type="AlphaFoldDB" id="A0A2T9YUX0"/>
<dbReference type="SUPFAM" id="SSF56059">
    <property type="entry name" value="Glutathione synthetase ATP-binding domain-like"/>
    <property type="match status" value="1"/>
</dbReference>
<sequence length="182" mass="20706">MLALFASKPYDSDFKDRKNFFSHITNTFVQAESESFNEDELVHLFWDLCKNGDLDKANASSFVTQSDLDHIYSQIKLITKDLFDAVSSQHITFQAWQNCFEVFGLDFVVDSSLDVYLLEANAYPDFKQTGSRLSGLVSRFFNNAVSRVLKTFVEPSLAINKIPFAQDNAELELVLEKTTFGN</sequence>
<dbReference type="InterPro" id="IPR027746">
    <property type="entry name" value="TTL"/>
</dbReference>
<dbReference type="STRING" id="133385.A0A2T9YUX0"/>
<reference evidence="1 2" key="1">
    <citation type="journal article" date="2018" name="MBio">
        <title>Comparative Genomics Reveals the Core Gene Toolbox for the Fungus-Insect Symbiosis.</title>
        <authorList>
            <person name="Wang Y."/>
            <person name="Stata M."/>
            <person name="Wang W."/>
            <person name="Stajich J.E."/>
            <person name="White M.M."/>
            <person name="Moncalvo J.M."/>
        </authorList>
    </citation>
    <scope>NUCLEOTIDE SEQUENCE [LARGE SCALE GENOMIC DNA]</scope>
    <source>
        <strain evidence="1 2">SWE-8-4</strain>
    </source>
</reference>
<organism evidence="1 2">
    <name type="scientific">Smittium simulii</name>
    <dbReference type="NCBI Taxonomy" id="133385"/>
    <lineage>
        <taxon>Eukaryota</taxon>
        <taxon>Fungi</taxon>
        <taxon>Fungi incertae sedis</taxon>
        <taxon>Zoopagomycota</taxon>
        <taxon>Kickxellomycotina</taxon>
        <taxon>Harpellomycetes</taxon>
        <taxon>Harpellales</taxon>
        <taxon>Legeriomycetaceae</taxon>
        <taxon>Smittium</taxon>
    </lineage>
</organism>
<evidence type="ECO:0000313" key="2">
    <source>
        <dbReference type="Proteomes" id="UP000245383"/>
    </source>
</evidence>
<dbReference type="PANTHER" id="PTHR47551">
    <property type="entry name" value="TUBULIN--TYROSINE LIGASE PBY1-RELATED"/>
    <property type="match status" value="1"/>
</dbReference>
<dbReference type="GO" id="GO:0000932">
    <property type="term" value="C:P-body"/>
    <property type="evidence" value="ECO:0007669"/>
    <property type="project" value="TreeGrafter"/>
</dbReference>
<dbReference type="PROSITE" id="PS51221">
    <property type="entry name" value="TTL"/>
    <property type="match status" value="1"/>
</dbReference>
<accession>A0A2T9YUX0</accession>
<name>A0A2T9YUX0_9FUNG</name>
<evidence type="ECO:0008006" key="3">
    <source>
        <dbReference type="Google" id="ProtNLM"/>
    </source>
</evidence>
<comment type="caution">
    <text evidence="1">The sequence shown here is derived from an EMBL/GenBank/DDBJ whole genome shotgun (WGS) entry which is preliminary data.</text>
</comment>
<dbReference type="Proteomes" id="UP000245383">
    <property type="component" value="Unassembled WGS sequence"/>
</dbReference>
<evidence type="ECO:0000313" key="1">
    <source>
        <dbReference type="EMBL" id="PVU96074.1"/>
    </source>
</evidence>
<dbReference type="PANTHER" id="PTHR47551:SF1">
    <property type="entry name" value="TUBULIN--TYROSINE LIGASE PBY1-RELATED"/>
    <property type="match status" value="1"/>
</dbReference>
<dbReference type="Gene3D" id="3.30.470.20">
    <property type="entry name" value="ATP-grasp fold, B domain"/>
    <property type="match status" value="1"/>
</dbReference>